<dbReference type="InterPro" id="IPR045677">
    <property type="entry name" value="DUF6197"/>
</dbReference>
<protein>
    <submittedName>
        <fullName evidence="1">Uncharacterized protein</fullName>
    </submittedName>
</protein>
<dbReference type="Proteomes" id="UP001307760">
    <property type="component" value="Unassembled WGS sequence"/>
</dbReference>
<reference evidence="1 2" key="1">
    <citation type="submission" date="2023-12" db="EMBL/GenBank/DDBJ databases">
        <title>30 novel species of actinomycetes from the DSMZ collection.</title>
        <authorList>
            <person name="Nouioui I."/>
        </authorList>
    </citation>
    <scope>NUCLEOTIDE SEQUENCE [LARGE SCALE GENOMIC DNA]</scope>
    <source>
        <strain evidence="1 2">DSM 41528</strain>
    </source>
</reference>
<name>A0ABU7NL26_9ACTN</name>
<dbReference type="EMBL" id="JAZBJP010000002">
    <property type="protein sequence ID" value="MEE4419537.1"/>
    <property type="molecule type" value="Genomic_DNA"/>
</dbReference>
<keyword evidence="2" id="KW-1185">Reference proteome</keyword>
<evidence type="ECO:0000313" key="1">
    <source>
        <dbReference type="EMBL" id="MEE4419537.1"/>
    </source>
</evidence>
<accession>A0ABU7NL26</accession>
<organism evidence="1 2">
    <name type="scientific">Streptomyces bugieae</name>
    <dbReference type="NCBI Taxonomy" id="3098223"/>
    <lineage>
        <taxon>Bacteria</taxon>
        <taxon>Bacillati</taxon>
        <taxon>Actinomycetota</taxon>
        <taxon>Actinomycetes</taxon>
        <taxon>Kitasatosporales</taxon>
        <taxon>Streptomycetaceae</taxon>
        <taxon>Streptomyces</taxon>
    </lineage>
</organism>
<evidence type="ECO:0000313" key="2">
    <source>
        <dbReference type="Proteomes" id="UP001307760"/>
    </source>
</evidence>
<dbReference type="Pfam" id="PF19698">
    <property type="entry name" value="DUF6197"/>
    <property type="match status" value="1"/>
</dbReference>
<sequence length="174" mass="18878">MPTLTAADPNQVAAHTAPTLTEPKRSAWAPALTFDERLALAALAVDARINTEPLDLADVIRSPVDAPTAPVPQPYRTPIAALFHRAHTRLLRDGWCSDRLRDEQGARCMIGAIRAEAGSRSAADDACIFLLDIVRNEFDPTAETIASWNDRQRDGHMPARILGHAASRADARGI</sequence>
<dbReference type="RefSeq" id="WP_330821203.1">
    <property type="nucleotide sequence ID" value="NZ_JAZBJP010000002.1"/>
</dbReference>
<proteinExistence type="predicted"/>
<comment type="caution">
    <text evidence="1">The sequence shown here is derived from an EMBL/GenBank/DDBJ whole genome shotgun (WGS) entry which is preliminary data.</text>
</comment>
<gene>
    <name evidence="1" type="ORF">V2J85_09250</name>
</gene>